<dbReference type="EMBL" id="FOJG01000002">
    <property type="protein sequence ID" value="SEW51014.1"/>
    <property type="molecule type" value="Genomic_DNA"/>
</dbReference>
<name>A0A1I0S6M0_9BACT</name>
<evidence type="ECO:0000313" key="1">
    <source>
        <dbReference type="EMBL" id="SEW51014.1"/>
    </source>
</evidence>
<dbReference type="AlphaFoldDB" id="A0A1I0S6M0"/>
<dbReference type="InterPro" id="IPR036361">
    <property type="entry name" value="SAP_dom_sf"/>
</dbReference>
<sequence length="78" mass="9149">MQTPGASNDPLHGLTLEKIVTHLYESYGWEELGYQVRINCFISNPSVQSSLKFLRKTPWARKKVEDFYVYSLRKKLLK</sequence>
<reference evidence="2" key="1">
    <citation type="submission" date="2016-10" db="EMBL/GenBank/DDBJ databases">
        <authorList>
            <person name="Varghese N."/>
            <person name="Submissions S."/>
        </authorList>
    </citation>
    <scope>NUCLEOTIDE SEQUENCE [LARGE SCALE GENOMIC DNA]</scope>
    <source>
        <strain evidence="2">DSM 3695</strain>
    </source>
</reference>
<dbReference type="OrthoDB" id="9806870at2"/>
<gene>
    <name evidence="1" type="ORF">SAMN04488122_4070</name>
</gene>
<dbReference type="RefSeq" id="WP_089897450.1">
    <property type="nucleotide sequence ID" value="NZ_FOJG01000002.1"/>
</dbReference>
<protein>
    <submittedName>
        <fullName evidence="1">Uncharacterized conserved protein</fullName>
    </submittedName>
</protein>
<dbReference type="STRING" id="29529.SAMN04488122_4070"/>
<dbReference type="Pfam" id="PF09905">
    <property type="entry name" value="VF530"/>
    <property type="match status" value="1"/>
</dbReference>
<accession>A0A1I0S6M0</accession>
<evidence type="ECO:0000313" key="2">
    <source>
        <dbReference type="Proteomes" id="UP000199310"/>
    </source>
</evidence>
<keyword evidence="2" id="KW-1185">Reference proteome</keyword>
<dbReference type="InterPro" id="IPR018668">
    <property type="entry name" value="DNA-binding_VF530-like"/>
</dbReference>
<dbReference type="GO" id="GO:0003677">
    <property type="term" value="F:DNA binding"/>
    <property type="evidence" value="ECO:0007669"/>
    <property type="project" value="InterPro"/>
</dbReference>
<organism evidence="1 2">
    <name type="scientific">Chitinophaga arvensicola</name>
    <dbReference type="NCBI Taxonomy" id="29529"/>
    <lineage>
        <taxon>Bacteria</taxon>
        <taxon>Pseudomonadati</taxon>
        <taxon>Bacteroidota</taxon>
        <taxon>Chitinophagia</taxon>
        <taxon>Chitinophagales</taxon>
        <taxon>Chitinophagaceae</taxon>
        <taxon>Chitinophaga</taxon>
    </lineage>
</organism>
<dbReference type="Gene3D" id="1.10.720.30">
    <property type="entry name" value="SAP domain"/>
    <property type="match status" value="1"/>
</dbReference>
<dbReference type="Proteomes" id="UP000199310">
    <property type="component" value="Unassembled WGS sequence"/>
</dbReference>
<proteinExistence type="predicted"/>